<dbReference type="EC" id="3.1.4.53" evidence="6"/>
<dbReference type="GO" id="GO:0046872">
    <property type="term" value="F:metal ion binding"/>
    <property type="evidence" value="ECO:0007669"/>
    <property type="project" value="UniProtKB-KW"/>
</dbReference>
<organism evidence="6 7">
    <name type="scientific">Candidatus Methylobacter favarea</name>
    <dbReference type="NCBI Taxonomy" id="2707345"/>
    <lineage>
        <taxon>Bacteria</taxon>
        <taxon>Pseudomonadati</taxon>
        <taxon>Pseudomonadota</taxon>
        <taxon>Gammaproteobacteria</taxon>
        <taxon>Methylococcales</taxon>
        <taxon>Methylococcaceae</taxon>
        <taxon>Methylobacter</taxon>
    </lineage>
</organism>
<keyword evidence="7" id="KW-1185">Reference proteome</keyword>
<proteinExistence type="inferred from homology"/>
<dbReference type="PANTHER" id="PTHR42988:SF2">
    <property type="entry name" value="CYCLIC NUCLEOTIDE PHOSPHODIESTERASE CBUA0032-RELATED"/>
    <property type="match status" value="1"/>
</dbReference>
<dbReference type="RefSeq" id="WP_174627151.1">
    <property type="nucleotide sequence ID" value="NZ_CADCXN010000100.1"/>
</dbReference>
<dbReference type="Gene3D" id="3.60.21.10">
    <property type="match status" value="1"/>
</dbReference>
<dbReference type="InterPro" id="IPR029052">
    <property type="entry name" value="Metallo-depent_PP-like"/>
</dbReference>
<evidence type="ECO:0000259" key="5">
    <source>
        <dbReference type="Pfam" id="PF00149"/>
    </source>
</evidence>
<dbReference type="NCBIfam" id="NF008359">
    <property type="entry name" value="PRK11148.1"/>
    <property type="match status" value="1"/>
</dbReference>
<dbReference type="Pfam" id="PF00149">
    <property type="entry name" value="Metallophos"/>
    <property type="match status" value="1"/>
</dbReference>
<evidence type="ECO:0000256" key="4">
    <source>
        <dbReference type="ARBA" id="ARBA00025742"/>
    </source>
</evidence>
<evidence type="ECO:0000313" key="6">
    <source>
        <dbReference type="EMBL" id="CAA9892365.1"/>
    </source>
</evidence>
<keyword evidence="2 6" id="KW-0378">Hydrolase</keyword>
<dbReference type="PANTHER" id="PTHR42988">
    <property type="entry name" value="PHOSPHOHYDROLASE"/>
    <property type="match status" value="1"/>
</dbReference>
<evidence type="ECO:0000313" key="7">
    <source>
        <dbReference type="Proteomes" id="UP000494216"/>
    </source>
</evidence>
<keyword evidence="3" id="KW-0408">Iron</keyword>
<keyword evidence="1" id="KW-0479">Metal-binding</keyword>
<protein>
    <submittedName>
        <fullName evidence="6">3',5'-cyclic adenosine monophosphate phosphodiesterase CpdA</fullName>
        <ecNumber evidence="6">3.1.4.53</ecNumber>
    </submittedName>
</protein>
<dbReference type="GO" id="GO:0004115">
    <property type="term" value="F:3',5'-cyclic-AMP phosphodiesterase activity"/>
    <property type="evidence" value="ECO:0007669"/>
    <property type="project" value="UniProtKB-EC"/>
</dbReference>
<dbReference type="Proteomes" id="UP000494216">
    <property type="component" value="Unassembled WGS sequence"/>
</dbReference>
<evidence type="ECO:0000256" key="1">
    <source>
        <dbReference type="ARBA" id="ARBA00022723"/>
    </source>
</evidence>
<gene>
    <name evidence="6" type="primary">cpdA</name>
    <name evidence="6" type="ORF">METHB2_680005</name>
</gene>
<dbReference type="InterPro" id="IPR050884">
    <property type="entry name" value="CNP_phosphodiesterase-III"/>
</dbReference>
<dbReference type="EMBL" id="CADCXN010000100">
    <property type="protein sequence ID" value="CAA9892365.1"/>
    <property type="molecule type" value="Genomic_DNA"/>
</dbReference>
<comment type="caution">
    <text evidence="6">The sequence shown here is derived from an EMBL/GenBank/DDBJ whole genome shotgun (WGS) entry which is preliminary data.</text>
</comment>
<evidence type="ECO:0000256" key="2">
    <source>
        <dbReference type="ARBA" id="ARBA00022801"/>
    </source>
</evidence>
<accession>A0A8S0WCB0</accession>
<dbReference type="AlphaFoldDB" id="A0A8S0WCB0"/>
<sequence length="267" mass="29584">MAQQPGFISVLQITDMHIRAAPEDTLLGVDTGYYFKAVLDLAFAGKQQYDLILATGDLAQDPCPASYRRILQMLEACNIPCICLPGNHDDYHLMQQILNTGKVSCRKQVLVGGWQIICLNSQIPGAPEGLLAKPELLFLDECLKSHPEHYALIAVHHHCLKTKTPWMDTMMIKNSEELFEIITKYPHVKAVTCGHIHQAMDASAASVRVFGTPSTCFQFKPGSKKFSLDNAMPGYRVIRLYPDGGIKSRLDCLPGQLTGLQADTHGY</sequence>
<dbReference type="SUPFAM" id="SSF56300">
    <property type="entry name" value="Metallo-dependent phosphatases"/>
    <property type="match status" value="1"/>
</dbReference>
<comment type="similarity">
    <text evidence="4">Belongs to the cyclic nucleotide phosphodiesterase class-III family.</text>
</comment>
<dbReference type="InterPro" id="IPR004843">
    <property type="entry name" value="Calcineurin-like_PHP"/>
</dbReference>
<name>A0A8S0WCB0_9GAMM</name>
<evidence type="ECO:0000256" key="3">
    <source>
        <dbReference type="ARBA" id="ARBA00023004"/>
    </source>
</evidence>
<dbReference type="InterPro" id="IPR026575">
    <property type="entry name" value="GpdQ/CpdA-like"/>
</dbReference>
<feature type="domain" description="Calcineurin-like phosphoesterase" evidence="5">
    <location>
        <begin position="9"/>
        <end position="198"/>
    </location>
</feature>
<reference evidence="6 7" key="1">
    <citation type="submission" date="2020-02" db="EMBL/GenBank/DDBJ databases">
        <authorList>
            <person name="Hogendoorn C."/>
        </authorList>
    </citation>
    <scope>NUCLEOTIDE SEQUENCE [LARGE SCALE GENOMIC DNA]</scope>
    <source>
        <strain evidence="6">METHB21</strain>
    </source>
</reference>
<dbReference type="CDD" id="cd07402">
    <property type="entry name" value="MPP_GpdQ"/>
    <property type="match status" value="1"/>
</dbReference>